<comment type="caution">
    <text evidence="2">The sequence shown here is derived from an EMBL/GenBank/DDBJ whole genome shotgun (WGS) entry which is preliminary data.</text>
</comment>
<feature type="domain" description="DUF4371" evidence="1">
    <location>
        <begin position="2"/>
        <end position="78"/>
    </location>
</feature>
<dbReference type="Proteomes" id="UP001152320">
    <property type="component" value="Chromosome 4"/>
</dbReference>
<sequence>MDETSDRSHVEQVSIILRYTFEGEVMESFLKFQNVDRTDGRSLYLCLRVTLRELGLNIQQLRGQGYDGASNMSGRYSGLKARVLKENPRALKERFEENREILCCFDALSPSSLLRGEDDDTSVPDKLRKLIKVYGEELEVEIQQNFQNLGEHPDFKTTILKPDIDKTETELQFITWRTHVRRHQDEIFQGGSKTKHDLFLVHVHIAYLSCDAICIQIIYYFPDNTSNNCFFEK</sequence>
<name>A0A9Q1HDY9_HOLLE</name>
<reference evidence="2" key="1">
    <citation type="submission" date="2021-10" db="EMBL/GenBank/DDBJ databases">
        <title>Tropical sea cucumber genome reveals ecological adaptation and Cuvierian tubules defense mechanism.</title>
        <authorList>
            <person name="Chen T."/>
        </authorList>
    </citation>
    <scope>NUCLEOTIDE SEQUENCE</scope>
    <source>
        <strain evidence="2">Nanhai2018</strain>
        <tissue evidence="2">Muscle</tissue>
    </source>
</reference>
<keyword evidence="3" id="KW-1185">Reference proteome</keyword>
<dbReference type="Pfam" id="PF14291">
    <property type="entry name" value="DUF4371"/>
    <property type="match status" value="1"/>
</dbReference>
<evidence type="ECO:0000313" key="3">
    <source>
        <dbReference type="Proteomes" id="UP001152320"/>
    </source>
</evidence>
<organism evidence="2 3">
    <name type="scientific">Holothuria leucospilota</name>
    <name type="common">Black long sea cucumber</name>
    <name type="synonym">Mertensiothuria leucospilota</name>
    <dbReference type="NCBI Taxonomy" id="206669"/>
    <lineage>
        <taxon>Eukaryota</taxon>
        <taxon>Metazoa</taxon>
        <taxon>Echinodermata</taxon>
        <taxon>Eleutherozoa</taxon>
        <taxon>Echinozoa</taxon>
        <taxon>Holothuroidea</taxon>
        <taxon>Aspidochirotacea</taxon>
        <taxon>Aspidochirotida</taxon>
        <taxon>Holothuriidae</taxon>
        <taxon>Holothuria</taxon>
    </lineage>
</organism>
<dbReference type="PANTHER" id="PTHR45749">
    <property type="match status" value="1"/>
</dbReference>
<protein>
    <submittedName>
        <fullName evidence="2">Zinc finger MYM-type protein 1</fullName>
    </submittedName>
</protein>
<dbReference type="OrthoDB" id="10063284at2759"/>
<dbReference type="PANTHER" id="PTHR45749:SF21">
    <property type="entry name" value="DUF4371 DOMAIN-CONTAINING PROTEIN"/>
    <property type="match status" value="1"/>
</dbReference>
<proteinExistence type="predicted"/>
<gene>
    <name evidence="2" type="ORF">HOLleu_09527</name>
</gene>
<evidence type="ECO:0000313" key="2">
    <source>
        <dbReference type="EMBL" id="KAJ8042704.1"/>
    </source>
</evidence>
<evidence type="ECO:0000259" key="1">
    <source>
        <dbReference type="Pfam" id="PF14291"/>
    </source>
</evidence>
<dbReference type="InterPro" id="IPR025398">
    <property type="entry name" value="DUF4371"/>
</dbReference>
<dbReference type="EMBL" id="JAIZAY010000004">
    <property type="protein sequence ID" value="KAJ8042704.1"/>
    <property type="molecule type" value="Genomic_DNA"/>
</dbReference>
<dbReference type="AlphaFoldDB" id="A0A9Q1HDY9"/>
<accession>A0A9Q1HDY9</accession>